<gene>
    <name evidence="1" type="ORF">F4556_005078</name>
</gene>
<dbReference type="RefSeq" id="WP_184919950.1">
    <property type="nucleotide sequence ID" value="NZ_JACHJR010000001.1"/>
</dbReference>
<organism evidence="1 2">
    <name type="scientific">Kitasatospora gansuensis</name>
    <dbReference type="NCBI Taxonomy" id="258050"/>
    <lineage>
        <taxon>Bacteria</taxon>
        <taxon>Bacillati</taxon>
        <taxon>Actinomycetota</taxon>
        <taxon>Actinomycetes</taxon>
        <taxon>Kitasatosporales</taxon>
        <taxon>Streptomycetaceae</taxon>
        <taxon>Kitasatospora</taxon>
    </lineage>
</organism>
<protein>
    <submittedName>
        <fullName evidence="1">Uncharacterized protein</fullName>
    </submittedName>
</protein>
<reference evidence="1 2" key="1">
    <citation type="submission" date="2020-08" db="EMBL/GenBank/DDBJ databases">
        <title>Sequencing the genomes of 1000 actinobacteria strains.</title>
        <authorList>
            <person name="Klenk H.-P."/>
        </authorList>
    </citation>
    <scope>NUCLEOTIDE SEQUENCE [LARGE SCALE GENOMIC DNA]</scope>
    <source>
        <strain evidence="1 2">DSM 44786</strain>
    </source>
</reference>
<name>A0A7W7WJU9_9ACTN</name>
<comment type="caution">
    <text evidence="1">The sequence shown here is derived from an EMBL/GenBank/DDBJ whole genome shotgun (WGS) entry which is preliminary data.</text>
</comment>
<accession>A0A7W7WJU9</accession>
<proteinExistence type="predicted"/>
<dbReference type="Proteomes" id="UP000573327">
    <property type="component" value="Unassembled WGS sequence"/>
</dbReference>
<evidence type="ECO:0000313" key="2">
    <source>
        <dbReference type="Proteomes" id="UP000573327"/>
    </source>
</evidence>
<dbReference type="EMBL" id="JACHJR010000001">
    <property type="protein sequence ID" value="MBB4949543.1"/>
    <property type="molecule type" value="Genomic_DNA"/>
</dbReference>
<dbReference type="AlphaFoldDB" id="A0A7W7WJU9"/>
<evidence type="ECO:0000313" key="1">
    <source>
        <dbReference type="EMBL" id="MBB4949543.1"/>
    </source>
</evidence>
<keyword evidence="2" id="KW-1185">Reference proteome</keyword>
<sequence length="158" mass="17348">MGFEFNIEKTDGTDDRTCWHFFSTGQTAVIRTVMRDFGMLTDPPVPDHVLLSTFDLTAGDFTGPDQVVPGKEANLAAIQAAFSARMSATEAEIRGIPHYKVNGNDGWLIAPAEVTAALAAYDAAPAGQRADIEATYRDWVPWLAFLRRSVEHTGIRVY</sequence>